<proteinExistence type="predicted"/>
<dbReference type="Pfam" id="PF00581">
    <property type="entry name" value="Rhodanese"/>
    <property type="match status" value="1"/>
</dbReference>
<accession>A0A9X3WX96</accession>
<sequence length="98" mass="11045">MKEVTPEEVESYIQQGRPIMIVDVREDQEVNAGKIAEAIHIPLGSLESRMNELDKSKEHVFVCRSGRRSEIACDLLEDHGFSVSNMVGGMLEWEGKVE</sequence>
<keyword evidence="3" id="KW-1185">Reference proteome</keyword>
<reference evidence="2" key="1">
    <citation type="submission" date="2022-06" db="EMBL/GenBank/DDBJ databases">
        <title>Aquibacillus sp. a new bacterium isolated from soil saline samples.</title>
        <authorList>
            <person name="Galisteo C."/>
            <person name="De La Haba R."/>
            <person name="Sanchez-Porro C."/>
            <person name="Ventosa A."/>
        </authorList>
    </citation>
    <scope>NUCLEOTIDE SEQUENCE</scope>
    <source>
        <strain evidence="2">3ASR75-11</strain>
    </source>
</reference>
<dbReference type="PANTHER" id="PTHR43031:SF17">
    <property type="entry name" value="SULFURTRANSFERASE YTWF-RELATED"/>
    <property type="match status" value="1"/>
</dbReference>
<dbReference type="PANTHER" id="PTHR43031">
    <property type="entry name" value="FAD-DEPENDENT OXIDOREDUCTASE"/>
    <property type="match status" value="1"/>
</dbReference>
<dbReference type="SUPFAM" id="SSF52821">
    <property type="entry name" value="Rhodanese/Cell cycle control phosphatase"/>
    <property type="match status" value="1"/>
</dbReference>
<organism evidence="2 3">
    <name type="scientific">Terrihalobacillus insolitus</name>
    <dbReference type="NCBI Taxonomy" id="2950438"/>
    <lineage>
        <taxon>Bacteria</taxon>
        <taxon>Bacillati</taxon>
        <taxon>Bacillota</taxon>
        <taxon>Bacilli</taxon>
        <taxon>Bacillales</taxon>
        <taxon>Bacillaceae</taxon>
        <taxon>Terrihalobacillus</taxon>
    </lineage>
</organism>
<dbReference type="InterPro" id="IPR036873">
    <property type="entry name" value="Rhodanese-like_dom_sf"/>
</dbReference>
<protein>
    <submittedName>
        <fullName evidence="2">Rhodanese-like domain-containing protein</fullName>
    </submittedName>
</protein>
<feature type="domain" description="Rhodanese" evidence="1">
    <location>
        <begin position="15"/>
        <end position="98"/>
    </location>
</feature>
<dbReference type="RefSeq" id="WP_272437690.1">
    <property type="nucleotide sequence ID" value="NZ_JAMQKB010000023.1"/>
</dbReference>
<gene>
    <name evidence="2" type="ORF">NC797_15285</name>
</gene>
<dbReference type="Gene3D" id="3.40.250.10">
    <property type="entry name" value="Rhodanese-like domain"/>
    <property type="match status" value="1"/>
</dbReference>
<evidence type="ECO:0000259" key="1">
    <source>
        <dbReference type="PROSITE" id="PS50206"/>
    </source>
</evidence>
<dbReference type="InterPro" id="IPR050229">
    <property type="entry name" value="GlpE_sulfurtransferase"/>
</dbReference>
<dbReference type="SMART" id="SM00450">
    <property type="entry name" value="RHOD"/>
    <property type="match status" value="1"/>
</dbReference>
<dbReference type="CDD" id="cd00158">
    <property type="entry name" value="RHOD"/>
    <property type="match status" value="1"/>
</dbReference>
<evidence type="ECO:0000313" key="3">
    <source>
        <dbReference type="Proteomes" id="UP001145050"/>
    </source>
</evidence>
<dbReference type="EMBL" id="JAMQKB010000023">
    <property type="protein sequence ID" value="MDC3425871.1"/>
    <property type="molecule type" value="Genomic_DNA"/>
</dbReference>
<dbReference type="AlphaFoldDB" id="A0A9X3WX96"/>
<dbReference type="PROSITE" id="PS50206">
    <property type="entry name" value="RHODANESE_3"/>
    <property type="match status" value="1"/>
</dbReference>
<evidence type="ECO:0000313" key="2">
    <source>
        <dbReference type="EMBL" id="MDC3425871.1"/>
    </source>
</evidence>
<dbReference type="InterPro" id="IPR001763">
    <property type="entry name" value="Rhodanese-like_dom"/>
</dbReference>
<dbReference type="Proteomes" id="UP001145050">
    <property type="component" value="Unassembled WGS sequence"/>
</dbReference>
<comment type="caution">
    <text evidence="2">The sequence shown here is derived from an EMBL/GenBank/DDBJ whole genome shotgun (WGS) entry which is preliminary data.</text>
</comment>
<name>A0A9X3WX96_9BACI</name>